<protein>
    <submittedName>
        <fullName evidence="1">Uncharacterized protein</fullName>
    </submittedName>
</protein>
<evidence type="ECO:0000313" key="2">
    <source>
        <dbReference type="Proteomes" id="UP000735302"/>
    </source>
</evidence>
<gene>
    <name evidence="1" type="ORF">PoB_003340500</name>
</gene>
<comment type="caution">
    <text evidence="1">The sequence shown here is derived from an EMBL/GenBank/DDBJ whole genome shotgun (WGS) entry which is preliminary data.</text>
</comment>
<evidence type="ECO:0000313" key="1">
    <source>
        <dbReference type="EMBL" id="GFO06900.1"/>
    </source>
</evidence>
<organism evidence="1 2">
    <name type="scientific">Plakobranchus ocellatus</name>
    <dbReference type="NCBI Taxonomy" id="259542"/>
    <lineage>
        <taxon>Eukaryota</taxon>
        <taxon>Metazoa</taxon>
        <taxon>Spiralia</taxon>
        <taxon>Lophotrochozoa</taxon>
        <taxon>Mollusca</taxon>
        <taxon>Gastropoda</taxon>
        <taxon>Heterobranchia</taxon>
        <taxon>Euthyneura</taxon>
        <taxon>Panpulmonata</taxon>
        <taxon>Sacoglossa</taxon>
        <taxon>Placobranchoidea</taxon>
        <taxon>Plakobranchidae</taxon>
        <taxon>Plakobranchus</taxon>
    </lineage>
</organism>
<dbReference type="Proteomes" id="UP000735302">
    <property type="component" value="Unassembled WGS sequence"/>
</dbReference>
<name>A0AAV4AJA1_9GAST</name>
<sequence length="124" mass="14146">MVPMRAGEANGQDTVSVVTHFFYQPRSNPNQRTADKRWFLCRCASSWCLSNLAAQIQPSGDNAGLNIERCGEMKQKLRRGVKKSQRVSGLEAKRLKSLLNLHLFNCKRYHLHKAVFLNTSDKIK</sequence>
<dbReference type="EMBL" id="BLXT01003825">
    <property type="protein sequence ID" value="GFO06900.1"/>
    <property type="molecule type" value="Genomic_DNA"/>
</dbReference>
<proteinExistence type="predicted"/>
<reference evidence="1 2" key="1">
    <citation type="journal article" date="2021" name="Elife">
        <title>Chloroplast acquisition without the gene transfer in kleptoplastic sea slugs, Plakobranchus ocellatus.</title>
        <authorList>
            <person name="Maeda T."/>
            <person name="Takahashi S."/>
            <person name="Yoshida T."/>
            <person name="Shimamura S."/>
            <person name="Takaki Y."/>
            <person name="Nagai Y."/>
            <person name="Toyoda A."/>
            <person name="Suzuki Y."/>
            <person name="Arimoto A."/>
            <person name="Ishii H."/>
            <person name="Satoh N."/>
            <person name="Nishiyama T."/>
            <person name="Hasebe M."/>
            <person name="Maruyama T."/>
            <person name="Minagawa J."/>
            <person name="Obokata J."/>
            <person name="Shigenobu S."/>
        </authorList>
    </citation>
    <scope>NUCLEOTIDE SEQUENCE [LARGE SCALE GENOMIC DNA]</scope>
</reference>
<dbReference type="AlphaFoldDB" id="A0AAV4AJA1"/>
<keyword evidence="2" id="KW-1185">Reference proteome</keyword>
<accession>A0AAV4AJA1</accession>